<dbReference type="Proteomes" id="UP000467193">
    <property type="component" value="Chromosome"/>
</dbReference>
<sequence>MRTFARLGTTTVAGVALAAAIAGCSSGSPDSSDAPAAASTAPVSSAPAITSAAASRPLSDFADEPVDPGRSPTYSFATPSRQIQCRVVEGSLACQTDEHPHTVADGALCGFYPGEEQGRARRFGFLEQRATPCATIIQGDRYDSPHTLAYGDSVSVELSAGRSVTCTSAVDGLTCTQAGGTGQTGFFLSADAFTVF</sequence>
<dbReference type="RefSeq" id="WP_163798861.1">
    <property type="nucleotide sequence ID" value="NZ_AP022588.1"/>
</dbReference>
<dbReference type="EMBL" id="AP022588">
    <property type="protein sequence ID" value="BBY29807.1"/>
    <property type="molecule type" value="Genomic_DNA"/>
</dbReference>
<keyword evidence="3" id="KW-1185">Reference proteome</keyword>
<dbReference type="AlphaFoldDB" id="A0A7I7QUZ9"/>
<accession>A0A7I7QUZ9</accession>
<gene>
    <name evidence="2" type="ORF">MSEDJ_39030</name>
</gene>
<reference evidence="2 3" key="1">
    <citation type="journal article" date="2019" name="Emerg. Microbes Infect.">
        <title>Comprehensive subspecies identification of 175 nontuberculous mycobacteria species based on 7547 genomic profiles.</title>
        <authorList>
            <person name="Matsumoto Y."/>
            <person name="Kinjo T."/>
            <person name="Motooka D."/>
            <person name="Nabeya D."/>
            <person name="Jung N."/>
            <person name="Uechi K."/>
            <person name="Horii T."/>
            <person name="Iida T."/>
            <person name="Fujita J."/>
            <person name="Nakamura S."/>
        </authorList>
    </citation>
    <scope>NUCLEOTIDE SEQUENCE [LARGE SCALE GENOMIC DNA]</scope>
    <source>
        <strain evidence="2 3">JCM 17899</strain>
    </source>
</reference>
<dbReference type="PROSITE" id="PS51257">
    <property type="entry name" value="PROKAR_LIPOPROTEIN"/>
    <property type="match status" value="1"/>
</dbReference>
<evidence type="ECO:0008006" key="4">
    <source>
        <dbReference type="Google" id="ProtNLM"/>
    </source>
</evidence>
<proteinExistence type="predicted"/>
<evidence type="ECO:0000313" key="3">
    <source>
        <dbReference type="Proteomes" id="UP000467193"/>
    </source>
</evidence>
<feature type="chain" id="PRO_5039444035" description="Lipoprotein LppI" evidence="1">
    <location>
        <begin position="19"/>
        <end position="196"/>
    </location>
</feature>
<protein>
    <recommendedName>
        <fullName evidence="4">Lipoprotein LppI</fullName>
    </recommendedName>
</protein>
<dbReference type="KEGG" id="msei:MSEDJ_39030"/>
<organism evidence="2 3">
    <name type="scientific">Mycolicibacterium sediminis</name>
    <dbReference type="NCBI Taxonomy" id="1286180"/>
    <lineage>
        <taxon>Bacteria</taxon>
        <taxon>Bacillati</taxon>
        <taxon>Actinomycetota</taxon>
        <taxon>Actinomycetes</taxon>
        <taxon>Mycobacteriales</taxon>
        <taxon>Mycobacteriaceae</taxon>
        <taxon>Mycolicibacterium</taxon>
    </lineage>
</organism>
<keyword evidence="1" id="KW-0732">Signal</keyword>
<feature type="signal peptide" evidence="1">
    <location>
        <begin position="1"/>
        <end position="18"/>
    </location>
</feature>
<evidence type="ECO:0000256" key="1">
    <source>
        <dbReference type="SAM" id="SignalP"/>
    </source>
</evidence>
<evidence type="ECO:0000313" key="2">
    <source>
        <dbReference type="EMBL" id="BBY29807.1"/>
    </source>
</evidence>
<name>A0A7I7QUZ9_9MYCO</name>